<dbReference type="InterPro" id="IPR046341">
    <property type="entry name" value="SET_dom_sf"/>
</dbReference>
<dbReference type="PANTHER" id="PTHR47332">
    <property type="entry name" value="SET DOMAIN-CONTAINING PROTEIN 5"/>
    <property type="match status" value="1"/>
</dbReference>
<accession>A0AA38RVY9</accession>
<dbReference type="SUPFAM" id="SSF82199">
    <property type="entry name" value="SET domain"/>
    <property type="match status" value="1"/>
</dbReference>
<dbReference type="EMBL" id="JANBVO010000010">
    <property type="protein sequence ID" value="KAJ9149453.1"/>
    <property type="molecule type" value="Genomic_DNA"/>
</dbReference>
<evidence type="ECO:0000259" key="3">
    <source>
        <dbReference type="PROSITE" id="PS50280"/>
    </source>
</evidence>
<dbReference type="InterPro" id="IPR053185">
    <property type="entry name" value="SET_domain_protein"/>
</dbReference>
<proteinExistence type="predicted"/>
<protein>
    <submittedName>
        <fullName evidence="4">SET domain-containing protein</fullName>
    </submittedName>
</protein>
<dbReference type="PROSITE" id="PS50280">
    <property type="entry name" value="SET"/>
    <property type="match status" value="1"/>
</dbReference>
<evidence type="ECO:0000256" key="2">
    <source>
        <dbReference type="SAM" id="SignalP"/>
    </source>
</evidence>
<dbReference type="Pfam" id="PF00856">
    <property type="entry name" value="SET"/>
    <property type="match status" value="1"/>
</dbReference>
<gene>
    <name evidence="4" type="ORF">NKR23_g4212</name>
</gene>
<comment type="caution">
    <text evidence="4">The sequence shown here is derived from an EMBL/GenBank/DDBJ whole genome shotgun (WGS) entry which is preliminary data.</text>
</comment>
<dbReference type="InterPro" id="IPR001214">
    <property type="entry name" value="SET_dom"/>
</dbReference>
<dbReference type="Gene3D" id="2.170.270.10">
    <property type="entry name" value="SET domain"/>
    <property type="match status" value="1"/>
</dbReference>
<dbReference type="AlphaFoldDB" id="A0AA38RVY9"/>
<dbReference type="PANTHER" id="PTHR47332:SF6">
    <property type="entry name" value="SET DOMAIN-CONTAINING PROTEIN"/>
    <property type="match status" value="1"/>
</dbReference>
<feature type="chain" id="PRO_5041372807" evidence="2">
    <location>
        <begin position="25"/>
        <end position="473"/>
    </location>
</feature>
<dbReference type="Proteomes" id="UP001174694">
    <property type="component" value="Unassembled WGS sequence"/>
</dbReference>
<organism evidence="4 5">
    <name type="scientific">Pleurostoma richardsiae</name>
    <dbReference type="NCBI Taxonomy" id="41990"/>
    <lineage>
        <taxon>Eukaryota</taxon>
        <taxon>Fungi</taxon>
        <taxon>Dikarya</taxon>
        <taxon>Ascomycota</taxon>
        <taxon>Pezizomycotina</taxon>
        <taxon>Sordariomycetes</taxon>
        <taxon>Sordariomycetidae</taxon>
        <taxon>Calosphaeriales</taxon>
        <taxon>Pleurostomataceae</taxon>
        <taxon>Pleurostoma</taxon>
    </lineage>
</organism>
<sequence>MRSHERLFSLLHLCLAPLLAVAVAQQHPQGVAASAEVCYWNFMPPDLTCPAVLAAERVVQPVDESTASIEQIIVDDDDDDDDDEDDDEKETQDEYRWDGPSGCVEQYCLYSNRGFASGRGIAVITTAASIERVKFAGHLLLSQDLTSSGRRAGEPQPFYVSSVPGKGLGVIANATIPRGATIMVHPPALLVHRAFLEDLPPDSSQAALLSAAAAALPARTRAMVMDQMSHVPSEHRIAAILATNSFQVSLGGASSSAAAAAEADAHHHYANYPLVSRLNHDCRPNAAFHISPATLLHTTTAAPASLAASAISPSEEVTISYLDPLAPRAERRARARDAWGFACSCAQCRLPRAQADRSDARLAEIQRVEAALADLRPAPRDGERLEVVDAALVERLLRLYRAERLGARVAGAYTLAALNFNLLGDAARAAEYARLAAEAAAREHGEEAPDVAAMKVLAEDPRGHFTYRGRLTV</sequence>
<evidence type="ECO:0000256" key="1">
    <source>
        <dbReference type="SAM" id="MobiDB-lite"/>
    </source>
</evidence>
<feature type="signal peptide" evidence="2">
    <location>
        <begin position="1"/>
        <end position="24"/>
    </location>
</feature>
<name>A0AA38RVY9_9PEZI</name>
<keyword evidence="2" id="KW-0732">Signal</keyword>
<feature type="domain" description="SET" evidence="3">
    <location>
        <begin position="156"/>
        <end position="322"/>
    </location>
</feature>
<reference evidence="4" key="1">
    <citation type="submission" date="2022-07" db="EMBL/GenBank/DDBJ databases">
        <title>Fungi with potential for degradation of polypropylene.</title>
        <authorList>
            <person name="Gostincar C."/>
        </authorList>
    </citation>
    <scope>NUCLEOTIDE SEQUENCE</scope>
    <source>
        <strain evidence="4">EXF-13308</strain>
    </source>
</reference>
<keyword evidence="5" id="KW-1185">Reference proteome</keyword>
<feature type="compositionally biased region" description="Acidic residues" evidence="1">
    <location>
        <begin position="73"/>
        <end position="91"/>
    </location>
</feature>
<feature type="region of interest" description="Disordered" evidence="1">
    <location>
        <begin position="69"/>
        <end position="96"/>
    </location>
</feature>
<evidence type="ECO:0000313" key="5">
    <source>
        <dbReference type="Proteomes" id="UP001174694"/>
    </source>
</evidence>
<evidence type="ECO:0000313" key="4">
    <source>
        <dbReference type="EMBL" id="KAJ9149453.1"/>
    </source>
</evidence>